<dbReference type="SUPFAM" id="SSF47789">
    <property type="entry name" value="C-terminal domain of RNA polymerase alpha subunit"/>
    <property type="match status" value="1"/>
</dbReference>
<gene>
    <name evidence="1" type="ORF">FRY98_02255</name>
</gene>
<accession>A0A5D0CX57</accession>
<dbReference type="RefSeq" id="WP_148450126.1">
    <property type="nucleotide sequence ID" value="NZ_VSDO01000001.1"/>
</dbReference>
<protein>
    <recommendedName>
        <fullName evidence="3">Helix-hairpin-helix domain-containing protein</fullName>
    </recommendedName>
</protein>
<keyword evidence="2" id="KW-1185">Reference proteome</keyword>
<dbReference type="Proteomes" id="UP000325218">
    <property type="component" value="Unassembled WGS sequence"/>
</dbReference>
<evidence type="ECO:0000313" key="2">
    <source>
        <dbReference type="Proteomes" id="UP000325218"/>
    </source>
</evidence>
<proteinExistence type="predicted"/>
<evidence type="ECO:0000313" key="1">
    <source>
        <dbReference type="EMBL" id="TYA14531.1"/>
    </source>
</evidence>
<sequence length="189" mass="21560">MKNEAIKVLEANSNGQKGSFIYYLHEEDLFHEASYWELYHAMVDIIEATKREPRLERGISAAIAKVFSFIYRSFMWNYCPNDQYSIQGLPGEEHFPDMVDRLDEVFGAYFHGISVKREAADSEIPKHIGKPATRALAQAGYRELDQLASIRERDLLKLHGVGPKAVRILREALEEKGLSFAPDSSPRKS</sequence>
<comment type="caution">
    <text evidence="1">The sequence shown here is derived from an EMBL/GenBank/DDBJ whole genome shotgun (WGS) entry which is preliminary data.</text>
</comment>
<organism evidence="1 2">
    <name type="scientific">Paenibacillus faecis</name>
    <dbReference type="NCBI Taxonomy" id="862114"/>
    <lineage>
        <taxon>Bacteria</taxon>
        <taxon>Bacillati</taxon>
        <taxon>Bacillota</taxon>
        <taxon>Bacilli</taxon>
        <taxon>Bacillales</taxon>
        <taxon>Paenibacillaceae</taxon>
        <taxon>Paenibacillus</taxon>
    </lineage>
</organism>
<dbReference type="Gene3D" id="1.10.150.20">
    <property type="entry name" value="5' to 3' exonuclease, C-terminal subdomain"/>
    <property type="match status" value="1"/>
</dbReference>
<dbReference type="AlphaFoldDB" id="A0A5D0CX57"/>
<name>A0A5D0CX57_9BACL</name>
<dbReference type="OrthoDB" id="7950977at2"/>
<dbReference type="EMBL" id="VSDO01000001">
    <property type="protein sequence ID" value="TYA14531.1"/>
    <property type="molecule type" value="Genomic_DNA"/>
</dbReference>
<reference evidence="1 2" key="1">
    <citation type="submission" date="2019-08" db="EMBL/GenBank/DDBJ databases">
        <title>Genome sequencing of Paenibacillus faecis DSM 23593(T).</title>
        <authorList>
            <person name="Kook J.-K."/>
            <person name="Park S.-N."/>
            <person name="Lim Y.K."/>
        </authorList>
    </citation>
    <scope>NUCLEOTIDE SEQUENCE [LARGE SCALE GENOMIC DNA]</scope>
    <source>
        <strain evidence="1 2">DSM 23593</strain>
    </source>
</reference>
<evidence type="ECO:0008006" key="3">
    <source>
        <dbReference type="Google" id="ProtNLM"/>
    </source>
</evidence>